<evidence type="ECO:0000313" key="1">
    <source>
        <dbReference type="EMBL" id="KKM26819.1"/>
    </source>
</evidence>
<accession>A0A0F9J304</accession>
<reference evidence="1" key="1">
    <citation type="journal article" date="2015" name="Nature">
        <title>Complex archaea that bridge the gap between prokaryotes and eukaryotes.</title>
        <authorList>
            <person name="Spang A."/>
            <person name="Saw J.H."/>
            <person name="Jorgensen S.L."/>
            <person name="Zaremba-Niedzwiedzka K."/>
            <person name="Martijn J."/>
            <person name="Lind A.E."/>
            <person name="van Eijk R."/>
            <person name="Schleper C."/>
            <person name="Guy L."/>
            <person name="Ettema T.J."/>
        </authorList>
    </citation>
    <scope>NUCLEOTIDE SEQUENCE</scope>
</reference>
<gene>
    <name evidence="1" type="ORF">LCGC14_1580930</name>
</gene>
<name>A0A0F9J304_9ZZZZ</name>
<sequence length="67" mass="8298">MRELLEKKETRKRKMFQITHDKHLVYSVIKVTKLTRPIFQEEQPIEDLMFLWANKTVLPYIKHLETW</sequence>
<organism evidence="1">
    <name type="scientific">marine sediment metagenome</name>
    <dbReference type="NCBI Taxonomy" id="412755"/>
    <lineage>
        <taxon>unclassified sequences</taxon>
        <taxon>metagenomes</taxon>
        <taxon>ecological metagenomes</taxon>
    </lineage>
</organism>
<proteinExistence type="predicted"/>
<comment type="caution">
    <text evidence="1">The sequence shown here is derived from an EMBL/GenBank/DDBJ whole genome shotgun (WGS) entry which is preliminary data.</text>
</comment>
<dbReference type="EMBL" id="LAZR01012442">
    <property type="protein sequence ID" value="KKM26819.1"/>
    <property type="molecule type" value="Genomic_DNA"/>
</dbReference>
<dbReference type="AlphaFoldDB" id="A0A0F9J304"/>
<protein>
    <submittedName>
        <fullName evidence="1">Uncharacterized protein</fullName>
    </submittedName>
</protein>